<sequence>MFSSILRAVGLSPKEDRREFERYAVTTPLEVTVDGVAHKCIVENVSVGGLRLEPPVDAAPGSELTILHPASGLHLKGKLIGNDENGARVSFDSAEAGAVISVWVRMMHEQESTPAHAV</sequence>
<evidence type="ECO:0000313" key="2">
    <source>
        <dbReference type="EMBL" id="UUX49414.1"/>
    </source>
</evidence>
<name>A0A9J7AQH6_9PROT</name>
<feature type="domain" description="PilZ" evidence="1">
    <location>
        <begin position="16"/>
        <end position="93"/>
    </location>
</feature>
<organism evidence="2 3">
    <name type="scientific">Nisaea acidiphila</name>
    <dbReference type="NCBI Taxonomy" id="1862145"/>
    <lineage>
        <taxon>Bacteria</taxon>
        <taxon>Pseudomonadati</taxon>
        <taxon>Pseudomonadota</taxon>
        <taxon>Alphaproteobacteria</taxon>
        <taxon>Rhodospirillales</taxon>
        <taxon>Thalassobaculaceae</taxon>
        <taxon>Nisaea</taxon>
    </lineage>
</organism>
<dbReference type="AlphaFoldDB" id="A0A9J7AQH6"/>
<gene>
    <name evidence="2" type="ORF">NUH88_18680</name>
</gene>
<dbReference type="InterPro" id="IPR009875">
    <property type="entry name" value="PilZ_domain"/>
</dbReference>
<proteinExistence type="predicted"/>
<protein>
    <submittedName>
        <fullName evidence="2">PilZ domain-containing protein</fullName>
    </submittedName>
</protein>
<dbReference type="KEGG" id="naci:NUH88_18680"/>
<evidence type="ECO:0000313" key="3">
    <source>
        <dbReference type="Proteomes" id="UP001060336"/>
    </source>
</evidence>
<dbReference type="EMBL" id="CP102480">
    <property type="protein sequence ID" value="UUX49414.1"/>
    <property type="molecule type" value="Genomic_DNA"/>
</dbReference>
<dbReference type="SUPFAM" id="SSF141371">
    <property type="entry name" value="PilZ domain-like"/>
    <property type="match status" value="1"/>
</dbReference>
<dbReference type="GO" id="GO:0035438">
    <property type="term" value="F:cyclic-di-GMP binding"/>
    <property type="evidence" value="ECO:0007669"/>
    <property type="project" value="InterPro"/>
</dbReference>
<dbReference type="Gene3D" id="2.40.10.220">
    <property type="entry name" value="predicted glycosyltransferase like domains"/>
    <property type="match status" value="1"/>
</dbReference>
<accession>A0A9J7AQH6</accession>
<evidence type="ECO:0000259" key="1">
    <source>
        <dbReference type="Pfam" id="PF07238"/>
    </source>
</evidence>
<reference evidence="2" key="1">
    <citation type="submission" date="2022-08" db="EMBL/GenBank/DDBJ databases">
        <title>Nisaea acidiphila sp. nov., isolated from a marine algal debris and emended description of the genus Nisaea Urios et al. 2008.</title>
        <authorList>
            <person name="Kwon K."/>
        </authorList>
    </citation>
    <scope>NUCLEOTIDE SEQUENCE</scope>
    <source>
        <strain evidence="2">MEBiC11861</strain>
    </source>
</reference>
<dbReference type="Proteomes" id="UP001060336">
    <property type="component" value="Chromosome"/>
</dbReference>
<dbReference type="RefSeq" id="WP_257768054.1">
    <property type="nucleotide sequence ID" value="NZ_CP102480.1"/>
</dbReference>
<dbReference type="Pfam" id="PF07238">
    <property type="entry name" value="PilZ"/>
    <property type="match status" value="1"/>
</dbReference>
<keyword evidence="3" id="KW-1185">Reference proteome</keyword>